<dbReference type="AlphaFoldDB" id="A0A7Z2YDJ6"/>
<dbReference type="PROSITE" id="PS51257">
    <property type="entry name" value="PROKAR_LIPOPROTEIN"/>
    <property type="match status" value="1"/>
</dbReference>
<gene>
    <name evidence="1" type="ORF">GT360_06900</name>
</gene>
<evidence type="ECO:0008006" key="3">
    <source>
        <dbReference type="Google" id="ProtNLM"/>
    </source>
</evidence>
<sequence length="252" mass="28601">MMFYVNRIAVALFLALFLSGCNISIVSGGSRCTTVDNRDIDGSFGTRDVYRIDTGRETRIGYSQFGRQVLHSECAPAKTTYRTTETLYEWFEFGQPVEEDGILSLRFYTANNRTNLHATRKIRPGIATEEFSDKSLSSSSTPTMRKAVFSGEFPFDRIEVVDNFDFDNIKQASATIGTTSKTKRWNDNTQQYDCVYTSPTSNRVDNGCENESALDNQFLGQEAPLVQYFNALSGSFRYNTNESTYQRQLNLY</sequence>
<dbReference type="EMBL" id="CP047475">
    <property type="protein sequence ID" value="QIA63259.1"/>
    <property type="molecule type" value="Genomic_DNA"/>
</dbReference>
<reference evidence="1 2" key="1">
    <citation type="submission" date="2020-01" db="EMBL/GenBank/DDBJ databases">
        <title>Whole genome and functional gene identification of agarase of Vibrio HN897.</title>
        <authorList>
            <person name="Liu Y."/>
            <person name="Zhao Z."/>
        </authorList>
    </citation>
    <scope>NUCLEOTIDE SEQUENCE [LARGE SCALE GENOMIC DNA]</scope>
    <source>
        <strain evidence="1 2">HN897</strain>
    </source>
</reference>
<dbReference type="Proteomes" id="UP000464262">
    <property type="component" value="Chromosome 1"/>
</dbReference>
<evidence type="ECO:0000313" key="1">
    <source>
        <dbReference type="EMBL" id="QIA63259.1"/>
    </source>
</evidence>
<organism evidence="1 2">
    <name type="scientific">Vibrio astriarenae</name>
    <dbReference type="NCBI Taxonomy" id="1481923"/>
    <lineage>
        <taxon>Bacteria</taxon>
        <taxon>Pseudomonadati</taxon>
        <taxon>Pseudomonadota</taxon>
        <taxon>Gammaproteobacteria</taxon>
        <taxon>Vibrionales</taxon>
        <taxon>Vibrionaceae</taxon>
        <taxon>Vibrio</taxon>
    </lineage>
</organism>
<protein>
    <recommendedName>
        <fullName evidence="3">Lipoprotein</fullName>
    </recommendedName>
</protein>
<accession>A0A7Z2YDJ6</accession>
<name>A0A7Z2YDJ6_9VIBR</name>
<proteinExistence type="predicted"/>
<keyword evidence="2" id="KW-1185">Reference proteome</keyword>
<dbReference type="KEGG" id="vas:GT360_06900"/>
<dbReference type="RefSeq" id="WP_164648162.1">
    <property type="nucleotide sequence ID" value="NZ_CP047475.1"/>
</dbReference>
<evidence type="ECO:0000313" key="2">
    <source>
        <dbReference type="Proteomes" id="UP000464262"/>
    </source>
</evidence>